<feature type="transmembrane region" description="Helical" evidence="1">
    <location>
        <begin position="5"/>
        <end position="25"/>
    </location>
</feature>
<keyword evidence="1" id="KW-0472">Membrane</keyword>
<evidence type="ECO:0000313" key="3">
    <source>
        <dbReference type="Proteomes" id="UP000278419"/>
    </source>
</evidence>
<evidence type="ECO:0000313" key="2">
    <source>
        <dbReference type="EMBL" id="VED98557.1"/>
    </source>
</evidence>
<proteinExistence type="predicted"/>
<protein>
    <submittedName>
        <fullName evidence="2">Uncharacterized protein</fullName>
    </submittedName>
</protein>
<dbReference type="AlphaFoldDB" id="A0A448AJI9"/>
<keyword evidence="1" id="KW-0812">Transmembrane</keyword>
<organism evidence="2 3">
    <name type="scientific">Streptococcus anginosus</name>
    <dbReference type="NCBI Taxonomy" id="1328"/>
    <lineage>
        <taxon>Bacteria</taxon>
        <taxon>Bacillati</taxon>
        <taxon>Bacillota</taxon>
        <taxon>Bacilli</taxon>
        <taxon>Lactobacillales</taxon>
        <taxon>Streptococcaceae</taxon>
        <taxon>Streptococcus</taxon>
        <taxon>Streptococcus anginosus group</taxon>
    </lineage>
</organism>
<sequence length="30" mass="3418">MKKKLFLNLIFIAIVAVSLMPWIPIGLGQY</sequence>
<keyword evidence="1" id="KW-1133">Transmembrane helix</keyword>
<dbReference type="EMBL" id="LR134283">
    <property type="protein sequence ID" value="VED98557.1"/>
    <property type="molecule type" value="Genomic_DNA"/>
</dbReference>
<reference evidence="2 3" key="1">
    <citation type="submission" date="2018-12" db="EMBL/GenBank/DDBJ databases">
        <authorList>
            <consortium name="Pathogen Informatics"/>
        </authorList>
    </citation>
    <scope>NUCLEOTIDE SEQUENCE [LARGE SCALE GENOMIC DNA]</scope>
    <source>
        <strain evidence="2 3">NCTC10713</strain>
    </source>
</reference>
<dbReference type="Proteomes" id="UP000278419">
    <property type="component" value="Chromosome"/>
</dbReference>
<gene>
    <name evidence="2" type="ORF">NCTC10713_01562</name>
</gene>
<name>A0A448AJI9_STRAP</name>
<accession>A0A448AJI9</accession>
<evidence type="ECO:0000256" key="1">
    <source>
        <dbReference type="SAM" id="Phobius"/>
    </source>
</evidence>